<comment type="similarity">
    <text evidence="7">Belongs to the MPDU1 (TC 2.A.43.3) family.</text>
</comment>
<feature type="compositionally biased region" description="Basic and acidic residues" evidence="8">
    <location>
        <begin position="403"/>
        <end position="413"/>
    </location>
</feature>
<feature type="transmembrane region" description="Helical" evidence="9">
    <location>
        <begin position="251"/>
        <end position="270"/>
    </location>
</feature>
<evidence type="ECO:0000256" key="4">
    <source>
        <dbReference type="ARBA" id="ARBA00022737"/>
    </source>
</evidence>
<evidence type="ECO:0000313" key="11">
    <source>
        <dbReference type="EMBL" id="CEM13842.1"/>
    </source>
</evidence>
<dbReference type="EMBL" id="CDMZ01000416">
    <property type="protein sequence ID" value="CEM13842.1"/>
    <property type="molecule type" value="Genomic_DNA"/>
</dbReference>
<feature type="transmembrane region" description="Helical" evidence="9">
    <location>
        <begin position="170"/>
        <end position="190"/>
    </location>
</feature>
<dbReference type="SMART" id="SM00679">
    <property type="entry name" value="CTNS"/>
    <property type="match status" value="2"/>
</dbReference>
<sequence length="413" mass="44309">MMSVSRQAAVVLLLLSCVQPYVLRRSHLLSEVTTSNRSGRSRGRSALWSSGRRTLETAEAEGEGEGGTESSEDALTMAGDFTVPLPSETKEGEVNKSSLLGFLVSNLSLSSIFSIMIFMGSVIVKLPQIFVLVKQRNVVGLSESALLIDAFAGALYTSYNFLARHPFSTWGEMAVITVQSSFLILAYWWFDRPLRHAADEASKAAGGDISPVGVSKSQLQQKAFRLALRRTATAAIAVASAVVVLTRSVPARLIPVIGILPTPIGIIGRLPQIWANFRQGHTGQLSLISTGLTEVGNVMRLYTTLMIVGDPLVLWGHGSAAFMNGILLAQIAWYWKQTCAVVESEKRRVSQLDETVEGVVHKDGEKRETSLKSGSTAAASYSDMEKGGGAGVSGSSAIDAEEEKASEKPEESS</sequence>
<feature type="transmembrane region" description="Helical" evidence="9">
    <location>
        <begin position="226"/>
        <end position="245"/>
    </location>
</feature>
<evidence type="ECO:0000256" key="9">
    <source>
        <dbReference type="SAM" id="Phobius"/>
    </source>
</evidence>
<keyword evidence="5 9" id="KW-1133">Transmembrane helix</keyword>
<dbReference type="PANTHER" id="PTHR12226">
    <property type="entry name" value="MANNOSE-P-DOLICHOL UTILIZATION DEFECT 1 LEC35 -RELATED"/>
    <property type="match status" value="1"/>
</dbReference>
<name>A0A0G4FJC0_9ALVE</name>
<evidence type="ECO:0000256" key="7">
    <source>
        <dbReference type="ARBA" id="ARBA00038475"/>
    </source>
</evidence>
<evidence type="ECO:0000256" key="10">
    <source>
        <dbReference type="SAM" id="SignalP"/>
    </source>
</evidence>
<organism evidence="11">
    <name type="scientific">Chromera velia CCMP2878</name>
    <dbReference type="NCBI Taxonomy" id="1169474"/>
    <lineage>
        <taxon>Eukaryota</taxon>
        <taxon>Sar</taxon>
        <taxon>Alveolata</taxon>
        <taxon>Colpodellida</taxon>
        <taxon>Chromeraceae</taxon>
        <taxon>Chromera</taxon>
    </lineage>
</organism>
<comment type="subcellular location">
    <subcellularLocation>
        <location evidence="1">Membrane</location>
        <topology evidence="1">Multi-pass membrane protein</topology>
    </subcellularLocation>
</comment>
<evidence type="ECO:0000256" key="3">
    <source>
        <dbReference type="ARBA" id="ARBA00022692"/>
    </source>
</evidence>
<feature type="compositionally biased region" description="Acidic residues" evidence="8">
    <location>
        <begin position="58"/>
        <end position="72"/>
    </location>
</feature>
<evidence type="ECO:0008006" key="12">
    <source>
        <dbReference type="Google" id="ProtNLM"/>
    </source>
</evidence>
<gene>
    <name evidence="11" type="ORF">Cvel_17344</name>
</gene>
<dbReference type="PROSITE" id="PS51257">
    <property type="entry name" value="PROKAR_LIPOPROTEIN"/>
    <property type="match status" value="1"/>
</dbReference>
<feature type="chain" id="PRO_5005188689" description="PQ-loop repeat-containing protein" evidence="10">
    <location>
        <begin position="21"/>
        <end position="413"/>
    </location>
</feature>
<dbReference type="PhylomeDB" id="A0A0G4FJC0"/>
<proteinExistence type="inferred from homology"/>
<keyword evidence="3 9" id="KW-0812">Transmembrane</keyword>
<feature type="signal peptide" evidence="10">
    <location>
        <begin position="1"/>
        <end position="20"/>
    </location>
</feature>
<protein>
    <recommendedName>
        <fullName evidence="12">PQ-loop repeat-containing protein</fullName>
    </recommendedName>
</protein>
<keyword evidence="4" id="KW-0677">Repeat</keyword>
<feature type="region of interest" description="Disordered" evidence="8">
    <location>
        <begin position="33"/>
        <end position="73"/>
    </location>
</feature>
<dbReference type="PANTHER" id="PTHR12226:SF2">
    <property type="entry name" value="MANNOSE-P-DOLICHOL UTILIZATION DEFECT 1 PROTEIN"/>
    <property type="match status" value="1"/>
</dbReference>
<evidence type="ECO:0000256" key="8">
    <source>
        <dbReference type="SAM" id="MobiDB-lite"/>
    </source>
</evidence>
<keyword evidence="10" id="KW-0732">Signal</keyword>
<evidence type="ECO:0000256" key="5">
    <source>
        <dbReference type="ARBA" id="ARBA00022989"/>
    </source>
</evidence>
<dbReference type="GO" id="GO:0016020">
    <property type="term" value="C:membrane"/>
    <property type="evidence" value="ECO:0007669"/>
    <property type="project" value="UniProtKB-SubCell"/>
</dbReference>
<evidence type="ECO:0000256" key="2">
    <source>
        <dbReference type="ARBA" id="ARBA00022448"/>
    </source>
</evidence>
<dbReference type="InterPro" id="IPR016817">
    <property type="entry name" value="MannP-dilichol_defect-1"/>
</dbReference>
<evidence type="ECO:0000256" key="6">
    <source>
        <dbReference type="ARBA" id="ARBA00023136"/>
    </source>
</evidence>
<evidence type="ECO:0000256" key="1">
    <source>
        <dbReference type="ARBA" id="ARBA00004141"/>
    </source>
</evidence>
<feature type="transmembrane region" description="Helical" evidence="9">
    <location>
        <begin position="138"/>
        <end position="158"/>
    </location>
</feature>
<dbReference type="Pfam" id="PF04193">
    <property type="entry name" value="PQ-loop"/>
    <property type="match status" value="2"/>
</dbReference>
<keyword evidence="6 9" id="KW-0472">Membrane</keyword>
<feature type="region of interest" description="Disordered" evidence="8">
    <location>
        <begin position="362"/>
        <end position="413"/>
    </location>
</feature>
<keyword evidence="2" id="KW-0813">Transport</keyword>
<dbReference type="Gene3D" id="1.20.1280.290">
    <property type="match status" value="2"/>
</dbReference>
<dbReference type="AlphaFoldDB" id="A0A0G4FJC0"/>
<reference evidence="11" key="1">
    <citation type="submission" date="2014-11" db="EMBL/GenBank/DDBJ databases">
        <authorList>
            <person name="Otto D Thomas"/>
            <person name="Naeem Raeece"/>
        </authorList>
    </citation>
    <scope>NUCLEOTIDE SEQUENCE</scope>
</reference>
<dbReference type="VEuPathDB" id="CryptoDB:Cvel_17344"/>
<feature type="transmembrane region" description="Helical" evidence="9">
    <location>
        <begin position="99"/>
        <end position="126"/>
    </location>
</feature>
<dbReference type="InterPro" id="IPR006603">
    <property type="entry name" value="PQ-loop_rpt"/>
</dbReference>
<accession>A0A0G4FJC0</accession>